<keyword evidence="3" id="KW-1185">Reference proteome</keyword>
<evidence type="ECO:0000313" key="2">
    <source>
        <dbReference type="EMBL" id="MEM4986940.1"/>
    </source>
</evidence>
<gene>
    <name evidence="2" type="ORF">V8G57_06010</name>
</gene>
<dbReference type="EMBL" id="JBANDC010000003">
    <property type="protein sequence ID" value="MEM4986940.1"/>
    <property type="molecule type" value="Genomic_DNA"/>
</dbReference>
<evidence type="ECO:0000259" key="1">
    <source>
        <dbReference type="Pfam" id="PF13521"/>
    </source>
</evidence>
<comment type="caution">
    <text evidence="2">The sequence shown here is derived from an EMBL/GenBank/DDBJ whole genome shotgun (WGS) entry which is preliminary data.</text>
</comment>
<dbReference type="InterPro" id="IPR027417">
    <property type="entry name" value="P-loop_NTPase"/>
</dbReference>
<dbReference type="SUPFAM" id="SSF52540">
    <property type="entry name" value="P-loop containing nucleoside triphosphate hydrolases"/>
    <property type="match status" value="1"/>
</dbReference>
<feature type="domain" description="NadR/Ttd14 AAA" evidence="1">
    <location>
        <begin position="9"/>
        <end position="172"/>
    </location>
</feature>
<proteinExistence type="predicted"/>
<reference evidence="2 3" key="1">
    <citation type="submission" date="2024-02" db="EMBL/GenBank/DDBJ databases">
        <title>Draft genome sequence of Collimonas sp. strain H4R21, an effective mineral-weathering bacterial strain isolated from the beech rhizosphere.</title>
        <authorList>
            <person name="Morin E."/>
            <person name="Uroz S."/>
            <person name="Leveau J.H.J."/>
            <person name="Kumar R."/>
            <person name="Rey M.W."/>
            <person name="Pham J."/>
        </authorList>
    </citation>
    <scope>NUCLEOTIDE SEQUENCE [LARGE SCALE GENOMIC DNA]</scope>
    <source>
        <strain evidence="2 3">H4R21</strain>
    </source>
</reference>
<evidence type="ECO:0000313" key="3">
    <source>
        <dbReference type="Proteomes" id="UP001495910"/>
    </source>
</evidence>
<dbReference type="InterPro" id="IPR038727">
    <property type="entry name" value="NadR/Ttd14_AAA_dom"/>
</dbReference>
<name>A0ABU9PSJ5_9BURK</name>
<organism evidence="2 3">
    <name type="scientific">Collimonas rhizosphaerae</name>
    <dbReference type="NCBI Taxonomy" id="3126357"/>
    <lineage>
        <taxon>Bacteria</taxon>
        <taxon>Pseudomonadati</taxon>
        <taxon>Pseudomonadota</taxon>
        <taxon>Betaproteobacteria</taxon>
        <taxon>Burkholderiales</taxon>
        <taxon>Oxalobacteraceae</taxon>
        <taxon>Collimonas</taxon>
    </lineage>
</organism>
<dbReference type="Pfam" id="PF13521">
    <property type="entry name" value="AAA_28"/>
    <property type="match status" value="1"/>
</dbReference>
<dbReference type="Proteomes" id="UP001495910">
    <property type="component" value="Unassembled WGS sequence"/>
</dbReference>
<sequence>MTVDPKQLIVITGGPGSGKSTLIDSLAQAGYARSIEAGRGVIQDQVAIGGHALPWQDTASFAELMLCWEMRSYHLAANMTGPVFFDRGVPDVAGYLQLLGLEIPAHVEKAALAFRYHPQVFIAPPWPEIFSQDKERKQTFEEAVRTYDSMVAIYAKYGYELIELPRTPVEERLRFILSRLQSGAFGSAQ</sequence>
<dbReference type="Gene3D" id="3.40.50.300">
    <property type="entry name" value="P-loop containing nucleotide triphosphate hydrolases"/>
    <property type="match status" value="1"/>
</dbReference>
<protein>
    <submittedName>
        <fullName evidence="2">AAA family ATPase</fullName>
    </submittedName>
</protein>
<dbReference type="RefSeq" id="WP_342828576.1">
    <property type="nucleotide sequence ID" value="NZ_JBANDC010000003.1"/>
</dbReference>
<accession>A0ABU9PSJ5</accession>